<feature type="transmembrane region" description="Helical" evidence="2">
    <location>
        <begin position="43"/>
        <end position="64"/>
    </location>
</feature>
<dbReference type="GO" id="GO:0005886">
    <property type="term" value="C:plasma membrane"/>
    <property type="evidence" value="ECO:0007669"/>
    <property type="project" value="UniProtKB-SubCell"/>
</dbReference>
<protein>
    <recommendedName>
        <fullName evidence="3">TRAP C4-dicarboxylate transport system permease DctM subunit domain-containing protein</fullName>
    </recommendedName>
</protein>
<dbReference type="AlphaFoldDB" id="W1IMJ5"/>
<dbReference type="InterPro" id="IPR010656">
    <property type="entry name" value="DctM"/>
</dbReference>
<dbReference type="PANTHER" id="PTHR43849:SF2">
    <property type="entry name" value="BLL3936 PROTEIN"/>
    <property type="match status" value="1"/>
</dbReference>
<dbReference type="Pfam" id="PF06808">
    <property type="entry name" value="DctM"/>
    <property type="match status" value="1"/>
</dbReference>
<sequence>MFEAARSTTGYFIPGLSIFAIVYALSGQYFFGISGITLSTASTAIIVFILFGSFLSVSGATALFNDLALAIAGHLRGGPAQVAVISSALTGSLSGSAVRLALPGFTIPLILVYNPALLMQGSDLNVLSILYMIMTALIGIYSLSIATSNFWMIKAHWLERVLFTIAAILLIKPGIWTDLVGNADCVIRWYSSPAL</sequence>
<name>W1IMJ5_9GAMM</name>
<evidence type="ECO:0000259" key="3">
    <source>
        <dbReference type="Pfam" id="PF06808"/>
    </source>
</evidence>
<evidence type="ECO:0000256" key="1">
    <source>
        <dbReference type="RuleBase" id="RU369079"/>
    </source>
</evidence>
<dbReference type="InterPro" id="IPR021814">
    <property type="entry name" value="DUF3394"/>
</dbReference>
<feature type="transmembrane region" description="Helical" evidence="2">
    <location>
        <begin position="157"/>
        <end position="176"/>
    </location>
</feature>
<comment type="caution">
    <text evidence="4">The sequence shown here is derived from an EMBL/GenBank/DDBJ whole genome shotgun (WGS) entry which is preliminary data.</text>
</comment>
<keyword evidence="1" id="KW-1003">Cell membrane</keyword>
<dbReference type="Pfam" id="PF11874">
    <property type="entry name" value="DUF3394"/>
    <property type="match status" value="1"/>
</dbReference>
<dbReference type="GO" id="GO:0022857">
    <property type="term" value="F:transmembrane transporter activity"/>
    <property type="evidence" value="ECO:0007669"/>
    <property type="project" value="UniProtKB-UniRule"/>
</dbReference>
<comment type="function">
    <text evidence="1">Part of the tripartite ATP-independent periplasmic (TRAP) transport system.</text>
</comment>
<reference evidence="4 5" key="1">
    <citation type="submission" date="2013-11" db="EMBL/GenBank/DDBJ databases">
        <title>Draft genome sequence and annotation of the entomopathogenic bacterium, Xenorhabdus cabanillasi strain JM26.</title>
        <authorList>
            <person name="Gualtieri M."/>
            <person name="Ogier J.C."/>
            <person name="Pages S."/>
            <person name="Givaudan A."/>
            <person name="Gaudriault S."/>
        </authorList>
    </citation>
    <scope>NUCLEOTIDE SEQUENCE [LARGE SCALE GENOMIC DNA]</scope>
    <source>
        <strain evidence="4 5">JM26</strain>
    </source>
</reference>
<dbReference type="Proteomes" id="UP000019197">
    <property type="component" value="Unassembled WGS sequence"/>
</dbReference>
<evidence type="ECO:0000313" key="4">
    <source>
        <dbReference type="EMBL" id="CDL79669.1"/>
    </source>
</evidence>
<evidence type="ECO:0000313" key="5">
    <source>
        <dbReference type="Proteomes" id="UP000019197"/>
    </source>
</evidence>
<organism evidence="4 5">
    <name type="scientific">Xenorhabdus cabanillasii JM26</name>
    <dbReference type="NCBI Taxonomy" id="1427517"/>
    <lineage>
        <taxon>Bacteria</taxon>
        <taxon>Pseudomonadati</taxon>
        <taxon>Pseudomonadota</taxon>
        <taxon>Gammaproteobacteria</taxon>
        <taxon>Enterobacterales</taxon>
        <taxon>Morganellaceae</taxon>
        <taxon>Xenorhabdus</taxon>
    </lineage>
</organism>
<keyword evidence="2" id="KW-0812">Transmembrane</keyword>
<keyword evidence="1" id="KW-0997">Cell inner membrane</keyword>
<dbReference type="RefSeq" id="WP_038260189.1">
    <property type="nucleotide sequence ID" value="NZ_CAWLVK010000025.1"/>
</dbReference>
<feature type="transmembrane region" description="Helical" evidence="2">
    <location>
        <begin position="124"/>
        <end position="145"/>
    </location>
</feature>
<keyword evidence="2" id="KW-0472">Membrane</keyword>
<feature type="transmembrane region" description="Helical" evidence="2">
    <location>
        <begin position="12"/>
        <end position="31"/>
    </location>
</feature>
<keyword evidence="1" id="KW-0813">Transport</keyword>
<feature type="domain" description="TRAP C4-dicarboxylate transport system permease DctM subunit" evidence="3">
    <location>
        <begin position="39"/>
        <end position="98"/>
    </location>
</feature>
<accession>W1IMJ5</accession>
<keyword evidence="2" id="KW-1133">Transmembrane helix</keyword>
<dbReference type="EMBL" id="CBXE010000025">
    <property type="protein sequence ID" value="CDL79669.1"/>
    <property type="molecule type" value="Genomic_DNA"/>
</dbReference>
<dbReference type="PANTHER" id="PTHR43849">
    <property type="entry name" value="BLL3936 PROTEIN"/>
    <property type="match status" value="1"/>
</dbReference>
<proteinExistence type="predicted"/>
<comment type="subcellular location">
    <subcellularLocation>
        <location evidence="1">Cell inner membrane</location>
        <topology evidence="1">Multi-pass membrane protein</topology>
    </subcellularLocation>
</comment>
<gene>
    <name evidence="4" type="ORF">XCR1_1200024</name>
</gene>
<feature type="transmembrane region" description="Helical" evidence="2">
    <location>
        <begin position="100"/>
        <end position="118"/>
    </location>
</feature>
<evidence type="ECO:0000256" key="2">
    <source>
        <dbReference type="SAM" id="Phobius"/>
    </source>
</evidence>